<evidence type="ECO:0000256" key="5">
    <source>
        <dbReference type="ARBA" id="ARBA00022729"/>
    </source>
</evidence>
<comment type="similarity">
    <text evidence="8">Belongs to the TonB-dependent receptor family.</text>
</comment>
<sequence length="937" mass="102133">MRKILLLLAMSLLCSFLAFSQTQNISGQVVDETASPVSFATVTEKGTQNAVSADSDGKFTIKVSNSAILVVSSTGFAVVEVVASSAGTVVLKRGEGITIDEVVVTALGISRDKKALGYSSQQIDGAAVNSRPTNNFLNNLSGKIAGLDIKTNSNFGGSTNIVLRGTKSISYNNQALIVVDGVPVSNTNLNLNDAGRGRDGVDFGNSASDIDPNNIESINVLKGAAATALYGSQASNGALLITTKKGKLNKAVGVTLNTTFSVGGIDKSTFPTYQKQYGQGYGPGFIEGDVDGDGVDDAITSTGDDASYGTAFDPELMVYNWNAFALGNPNYGKATPWVAAANDPSTFFKKAFTTINSVNVNGGDEFTTYNFTYSNHYETGVMPNSRLGKNTINGNFSRQIAKGLKSTAFVTFVDQSTIGRNSVGYGDNILTGFRQWWPVNVDIKELEQEYFRNNENVTWNMVSPLEGNLAPAFWNNPYWDRYENFPTDDRTRILTGANLSWDITDDLNILGRATIDYSNSKQEIRKAVGSHSEEFGVAQSPAGETSGYWLFTNKFLQQTYDLIGTYDWKISSDFSAMLLAGGTFIKSRQEDFEASTTGGLIIPKLYTLGNSVGYFPPIQGDVSLEKSGIYAQASTDYKKTVFLEGTVRRDESTALPKDNRDYVYYSLGSSFVFSELLKNNGNADWLNFSKLRLSYAEVGNDLPPGLPGFRRNNGLIAGYPMASNSNTYVDYESLRPERQKSWEVGLEASMLDKRITIDLSLYKTNTKDLLFNVPQSTATGYAFSLVNAGETENKGIEVALGLTPVRTPDFQWNVNINWAKNKNKVIALNEGRENLQLANFQATSLNATVGQPYGSFRGIGYQFLNGQPVVNEDGVYINVQDQVLGNIQPDWLGGVYNKLSYKNFSIGFLIDVKSGGDLFHLISIMSVNWIISKYCWS</sequence>
<accession>A0ABS9SEA7</accession>
<dbReference type="SUPFAM" id="SSF49464">
    <property type="entry name" value="Carboxypeptidase regulatory domain-like"/>
    <property type="match status" value="1"/>
</dbReference>
<dbReference type="EMBL" id="JAKWBL010000001">
    <property type="protein sequence ID" value="MCH5596680.1"/>
    <property type="molecule type" value="Genomic_DNA"/>
</dbReference>
<evidence type="ECO:0000256" key="1">
    <source>
        <dbReference type="ARBA" id="ARBA00004571"/>
    </source>
</evidence>
<dbReference type="Proteomes" id="UP001202248">
    <property type="component" value="Unassembled WGS sequence"/>
</dbReference>
<evidence type="ECO:0000313" key="12">
    <source>
        <dbReference type="Proteomes" id="UP001202248"/>
    </source>
</evidence>
<dbReference type="PROSITE" id="PS52016">
    <property type="entry name" value="TONB_DEPENDENT_REC_3"/>
    <property type="match status" value="1"/>
</dbReference>
<evidence type="ECO:0000259" key="10">
    <source>
        <dbReference type="Pfam" id="PF07715"/>
    </source>
</evidence>
<keyword evidence="4 8" id="KW-0812">Transmembrane</keyword>
<dbReference type="InterPro" id="IPR036942">
    <property type="entry name" value="Beta-barrel_TonB_sf"/>
</dbReference>
<dbReference type="Pfam" id="PF07715">
    <property type="entry name" value="Plug"/>
    <property type="match status" value="1"/>
</dbReference>
<gene>
    <name evidence="11" type="ORF">MKP09_01455</name>
</gene>
<keyword evidence="2 8" id="KW-0813">Transport</keyword>
<dbReference type="Gene3D" id="2.60.40.1120">
    <property type="entry name" value="Carboxypeptidase-like, regulatory domain"/>
    <property type="match status" value="1"/>
</dbReference>
<dbReference type="Pfam" id="PF13715">
    <property type="entry name" value="CarbopepD_reg_2"/>
    <property type="match status" value="1"/>
</dbReference>
<dbReference type="PANTHER" id="PTHR30069">
    <property type="entry name" value="TONB-DEPENDENT OUTER MEMBRANE RECEPTOR"/>
    <property type="match status" value="1"/>
</dbReference>
<organism evidence="11 12">
    <name type="scientific">Niabella ginsengisoli</name>
    <dbReference type="NCBI Taxonomy" id="522298"/>
    <lineage>
        <taxon>Bacteria</taxon>
        <taxon>Pseudomonadati</taxon>
        <taxon>Bacteroidota</taxon>
        <taxon>Chitinophagia</taxon>
        <taxon>Chitinophagales</taxon>
        <taxon>Chitinophagaceae</taxon>
        <taxon>Niabella</taxon>
    </lineage>
</organism>
<dbReference type="InterPro" id="IPR039426">
    <property type="entry name" value="TonB-dep_rcpt-like"/>
</dbReference>
<keyword evidence="6 8" id="KW-0472">Membrane</keyword>
<dbReference type="InterPro" id="IPR012910">
    <property type="entry name" value="Plug_dom"/>
</dbReference>
<dbReference type="NCBIfam" id="TIGR04056">
    <property type="entry name" value="OMP_RagA_SusC"/>
    <property type="match status" value="1"/>
</dbReference>
<reference evidence="11 12" key="1">
    <citation type="submission" date="2022-02" db="EMBL/GenBank/DDBJ databases">
        <authorList>
            <person name="Min J."/>
        </authorList>
    </citation>
    <scope>NUCLEOTIDE SEQUENCE [LARGE SCALE GENOMIC DNA]</scope>
    <source>
        <strain evidence="11 12">GR10-1</strain>
    </source>
</reference>
<evidence type="ECO:0000256" key="4">
    <source>
        <dbReference type="ARBA" id="ARBA00022692"/>
    </source>
</evidence>
<protein>
    <submittedName>
        <fullName evidence="11">SusC/RagA family TonB-linked outer membrane protein</fullName>
    </submittedName>
</protein>
<dbReference type="Gene3D" id="2.170.130.10">
    <property type="entry name" value="TonB-dependent receptor, plug domain"/>
    <property type="match status" value="1"/>
</dbReference>
<proteinExistence type="inferred from homology"/>
<dbReference type="InterPro" id="IPR023997">
    <property type="entry name" value="TonB-dep_OMP_SusC/RagA_CS"/>
</dbReference>
<feature type="chain" id="PRO_5046112814" evidence="9">
    <location>
        <begin position="21"/>
        <end position="937"/>
    </location>
</feature>
<comment type="caution">
    <text evidence="11">The sequence shown here is derived from an EMBL/GenBank/DDBJ whole genome shotgun (WGS) entry which is preliminary data.</text>
</comment>
<dbReference type="InterPro" id="IPR037066">
    <property type="entry name" value="Plug_dom_sf"/>
</dbReference>
<keyword evidence="7 8" id="KW-0998">Cell outer membrane</keyword>
<comment type="subcellular location">
    <subcellularLocation>
        <location evidence="1 8">Cell outer membrane</location>
        <topology evidence="1 8">Multi-pass membrane protein</topology>
    </subcellularLocation>
</comment>
<keyword evidence="3 8" id="KW-1134">Transmembrane beta strand</keyword>
<feature type="domain" description="TonB-dependent receptor plug" evidence="10">
    <location>
        <begin position="113"/>
        <end position="238"/>
    </location>
</feature>
<evidence type="ECO:0000256" key="3">
    <source>
        <dbReference type="ARBA" id="ARBA00022452"/>
    </source>
</evidence>
<evidence type="ECO:0000256" key="9">
    <source>
        <dbReference type="SAM" id="SignalP"/>
    </source>
</evidence>
<evidence type="ECO:0000313" key="11">
    <source>
        <dbReference type="EMBL" id="MCH5596680.1"/>
    </source>
</evidence>
<evidence type="ECO:0000256" key="8">
    <source>
        <dbReference type="PROSITE-ProRule" id="PRU01360"/>
    </source>
</evidence>
<dbReference type="NCBIfam" id="TIGR04057">
    <property type="entry name" value="SusC_RagA_signa"/>
    <property type="match status" value="1"/>
</dbReference>
<name>A0ABS9SEA7_9BACT</name>
<dbReference type="PANTHER" id="PTHR30069:SF29">
    <property type="entry name" value="HEMOGLOBIN AND HEMOGLOBIN-HAPTOGLOBIN-BINDING PROTEIN 1-RELATED"/>
    <property type="match status" value="1"/>
</dbReference>
<feature type="signal peptide" evidence="9">
    <location>
        <begin position="1"/>
        <end position="20"/>
    </location>
</feature>
<evidence type="ECO:0000256" key="6">
    <source>
        <dbReference type="ARBA" id="ARBA00023136"/>
    </source>
</evidence>
<evidence type="ECO:0000256" key="7">
    <source>
        <dbReference type="ARBA" id="ARBA00023237"/>
    </source>
</evidence>
<evidence type="ECO:0000256" key="2">
    <source>
        <dbReference type="ARBA" id="ARBA00022448"/>
    </source>
</evidence>
<dbReference type="Gene3D" id="2.40.170.20">
    <property type="entry name" value="TonB-dependent receptor, beta-barrel domain"/>
    <property type="match status" value="1"/>
</dbReference>
<dbReference type="InterPro" id="IPR008969">
    <property type="entry name" value="CarboxyPept-like_regulatory"/>
</dbReference>
<dbReference type="InterPro" id="IPR023996">
    <property type="entry name" value="TonB-dep_OMP_SusC/RagA"/>
</dbReference>
<dbReference type="SUPFAM" id="SSF56935">
    <property type="entry name" value="Porins"/>
    <property type="match status" value="1"/>
</dbReference>
<keyword evidence="12" id="KW-1185">Reference proteome</keyword>
<dbReference type="RefSeq" id="WP_240826093.1">
    <property type="nucleotide sequence ID" value="NZ_JAKWBL010000001.1"/>
</dbReference>
<keyword evidence="5 9" id="KW-0732">Signal</keyword>